<accession>A0A9P5PIS4</accession>
<feature type="transmembrane region" description="Helical" evidence="1">
    <location>
        <begin position="12"/>
        <end position="37"/>
    </location>
</feature>
<sequence length="313" mass="34319">MAPLVNIEGSYGSLFLGVIASIGLMGITTMQTWIYWLKYSKRDRVGTKTSVLVLWCLEFIRACFAVHAVYHYVVVEWGDPEALGVNIWSFNIYVPLNSSIQIMVHSFFAYRVKVLSRNNWYLVGLIMILAVANLAANLALYVEITLAQELSKIQGSDKLGNLATIGLASSIAADVSITFSLLFYVNRFRAHIEEKRTLRLINRIMFYLINVGALTSMIDIATLVLCDALTNPPNLKFYALAEVTGNLYANSLLATLNARDSLKTISEAETTPANPASVLVFARAANSSSALASVGVEDVNHSGGTNHVKVSEK</sequence>
<feature type="transmembrane region" description="Helical" evidence="1">
    <location>
        <begin position="204"/>
        <end position="225"/>
    </location>
</feature>
<comment type="caution">
    <text evidence="3">The sequence shown here is derived from an EMBL/GenBank/DDBJ whole genome shotgun (WGS) entry which is preliminary data.</text>
</comment>
<reference evidence="3" key="1">
    <citation type="submission" date="2020-11" db="EMBL/GenBank/DDBJ databases">
        <authorList>
            <consortium name="DOE Joint Genome Institute"/>
            <person name="Ahrendt S."/>
            <person name="Riley R."/>
            <person name="Andreopoulos W."/>
            <person name="Labutti K."/>
            <person name="Pangilinan J."/>
            <person name="Ruiz-Duenas F.J."/>
            <person name="Barrasa J.M."/>
            <person name="Sanchez-Garcia M."/>
            <person name="Camarero S."/>
            <person name="Miyauchi S."/>
            <person name="Serrano A."/>
            <person name="Linde D."/>
            <person name="Babiker R."/>
            <person name="Drula E."/>
            <person name="Ayuso-Fernandez I."/>
            <person name="Pacheco R."/>
            <person name="Padilla G."/>
            <person name="Ferreira P."/>
            <person name="Barriuso J."/>
            <person name="Kellner H."/>
            <person name="Castanera R."/>
            <person name="Alfaro M."/>
            <person name="Ramirez L."/>
            <person name="Pisabarro A.G."/>
            <person name="Kuo A."/>
            <person name="Tritt A."/>
            <person name="Lipzen A."/>
            <person name="He G."/>
            <person name="Yan M."/>
            <person name="Ng V."/>
            <person name="Cullen D."/>
            <person name="Martin F."/>
            <person name="Rosso M.-N."/>
            <person name="Henrissat B."/>
            <person name="Hibbett D."/>
            <person name="Martinez A.T."/>
            <person name="Grigoriev I.V."/>
        </authorList>
    </citation>
    <scope>NUCLEOTIDE SEQUENCE</scope>
    <source>
        <strain evidence="3">AH 40177</strain>
    </source>
</reference>
<evidence type="ECO:0000313" key="4">
    <source>
        <dbReference type="Proteomes" id="UP000772434"/>
    </source>
</evidence>
<keyword evidence="1" id="KW-0812">Transmembrane</keyword>
<feature type="transmembrane region" description="Helical" evidence="1">
    <location>
        <begin position="120"/>
        <end position="142"/>
    </location>
</feature>
<dbReference type="AlphaFoldDB" id="A0A9P5PIS4"/>
<feature type="transmembrane region" description="Helical" evidence="1">
    <location>
        <begin position="162"/>
        <end position="184"/>
    </location>
</feature>
<evidence type="ECO:0000259" key="2">
    <source>
        <dbReference type="Pfam" id="PF20152"/>
    </source>
</evidence>
<keyword evidence="1" id="KW-1133">Transmembrane helix</keyword>
<feature type="domain" description="DUF6534" evidence="2">
    <location>
        <begin position="170"/>
        <end position="261"/>
    </location>
</feature>
<feature type="transmembrane region" description="Helical" evidence="1">
    <location>
        <begin position="49"/>
        <end position="70"/>
    </location>
</feature>
<keyword evidence="1" id="KW-0472">Membrane</keyword>
<proteinExistence type="predicted"/>
<dbReference type="Pfam" id="PF20152">
    <property type="entry name" value="DUF6534"/>
    <property type="match status" value="1"/>
</dbReference>
<dbReference type="InterPro" id="IPR045339">
    <property type="entry name" value="DUF6534"/>
</dbReference>
<dbReference type="EMBL" id="JADNRY010000132">
    <property type="protein sequence ID" value="KAF9064029.1"/>
    <property type="molecule type" value="Genomic_DNA"/>
</dbReference>
<dbReference type="OrthoDB" id="2535105at2759"/>
<organism evidence="3 4">
    <name type="scientific">Rhodocollybia butyracea</name>
    <dbReference type="NCBI Taxonomy" id="206335"/>
    <lineage>
        <taxon>Eukaryota</taxon>
        <taxon>Fungi</taxon>
        <taxon>Dikarya</taxon>
        <taxon>Basidiomycota</taxon>
        <taxon>Agaricomycotina</taxon>
        <taxon>Agaricomycetes</taxon>
        <taxon>Agaricomycetidae</taxon>
        <taxon>Agaricales</taxon>
        <taxon>Marasmiineae</taxon>
        <taxon>Omphalotaceae</taxon>
        <taxon>Rhodocollybia</taxon>
    </lineage>
</organism>
<keyword evidence="4" id="KW-1185">Reference proteome</keyword>
<dbReference type="PANTHER" id="PTHR40465">
    <property type="entry name" value="CHROMOSOME 1, WHOLE GENOME SHOTGUN SEQUENCE"/>
    <property type="match status" value="1"/>
</dbReference>
<gene>
    <name evidence="3" type="ORF">BDP27DRAFT_1426252</name>
</gene>
<protein>
    <recommendedName>
        <fullName evidence="2">DUF6534 domain-containing protein</fullName>
    </recommendedName>
</protein>
<evidence type="ECO:0000313" key="3">
    <source>
        <dbReference type="EMBL" id="KAF9064029.1"/>
    </source>
</evidence>
<evidence type="ECO:0000256" key="1">
    <source>
        <dbReference type="SAM" id="Phobius"/>
    </source>
</evidence>
<name>A0A9P5PIS4_9AGAR</name>
<feature type="transmembrane region" description="Helical" evidence="1">
    <location>
        <begin position="90"/>
        <end position="108"/>
    </location>
</feature>
<dbReference type="PANTHER" id="PTHR40465:SF1">
    <property type="entry name" value="DUF6534 DOMAIN-CONTAINING PROTEIN"/>
    <property type="match status" value="1"/>
</dbReference>
<dbReference type="Proteomes" id="UP000772434">
    <property type="component" value="Unassembled WGS sequence"/>
</dbReference>